<feature type="compositionally biased region" description="Basic residues" evidence="1">
    <location>
        <begin position="228"/>
        <end position="238"/>
    </location>
</feature>
<keyword evidence="3" id="KW-1185">Reference proteome</keyword>
<evidence type="ECO:0000313" key="2">
    <source>
        <dbReference type="EMBL" id="MFC5812658.1"/>
    </source>
</evidence>
<protein>
    <recommendedName>
        <fullName evidence="4">DUF222 domain-containing protein</fullName>
    </recommendedName>
</protein>
<dbReference type="EMBL" id="JBHSNZ010000038">
    <property type="protein sequence ID" value="MFC5812658.1"/>
    <property type="molecule type" value="Genomic_DNA"/>
</dbReference>
<reference evidence="3" key="1">
    <citation type="journal article" date="2019" name="Int. J. Syst. Evol. Microbiol.">
        <title>The Global Catalogue of Microorganisms (GCM) 10K type strain sequencing project: providing services to taxonomists for standard genome sequencing and annotation.</title>
        <authorList>
            <consortium name="The Broad Institute Genomics Platform"/>
            <consortium name="The Broad Institute Genome Sequencing Center for Infectious Disease"/>
            <person name="Wu L."/>
            <person name="Ma J."/>
        </authorList>
    </citation>
    <scope>NUCLEOTIDE SEQUENCE [LARGE SCALE GENOMIC DNA]</scope>
    <source>
        <strain evidence="3">JCM 9918</strain>
    </source>
</reference>
<sequence length="332" mass="34366">MAQCEICGTEMTQGRGPARRTCSAACRQAAHRRRQGAELESLRAAALAGSAQQITTLRDALLAGPAAQITSLRDAVEAGAHEGAETLKAAAAAQMTGHIETLRRAGQFSRPALPLLPPATRTATPPDDSPAGQIQAAGADLLAVVSTAAALAERQWAGGATPEDSANAVRVLAERVAAAVLASAPKTSRSEPDPEAVAEVPPADTAGPAAARVPQDQAPDLDAEPSRARRAPARRKPLSQKAARAVADSARLVKGADHRDTHRWDLAAEDGTVLGHVVPSYGGTGRTGRNGWTYRLAGSSARSGGRPYKTRDEAAVQCALSWMRVATARATD</sequence>
<name>A0ABW1BJ50_9ACTN</name>
<accession>A0ABW1BJ50</accession>
<gene>
    <name evidence="2" type="ORF">ACFQGO_35005</name>
</gene>
<feature type="compositionally biased region" description="Low complexity" evidence="1">
    <location>
        <begin position="110"/>
        <end position="126"/>
    </location>
</feature>
<dbReference type="Proteomes" id="UP001596112">
    <property type="component" value="Unassembled WGS sequence"/>
</dbReference>
<feature type="region of interest" description="Disordered" evidence="1">
    <location>
        <begin position="110"/>
        <end position="133"/>
    </location>
</feature>
<evidence type="ECO:0000313" key="3">
    <source>
        <dbReference type="Proteomes" id="UP001596112"/>
    </source>
</evidence>
<organism evidence="2 3">
    <name type="scientific">Streptomyces heilongjiangensis</name>
    <dbReference type="NCBI Taxonomy" id="945052"/>
    <lineage>
        <taxon>Bacteria</taxon>
        <taxon>Bacillati</taxon>
        <taxon>Actinomycetota</taxon>
        <taxon>Actinomycetes</taxon>
        <taxon>Kitasatosporales</taxon>
        <taxon>Streptomycetaceae</taxon>
        <taxon>Streptomyces</taxon>
    </lineage>
</organism>
<proteinExistence type="predicted"/>
<comment type="caution">
    <text evidence="2">The sequence shown here is derived from an EMBL/GenBank/DDBJ whole genome shotgun (WGS) entry which is preliminary data.</text>
</comment>
<dbReference type="RefSeq" id="WP_272172146.1">
    <property type="nucleotide sequence ID" value="NZ_JAQOSL010000046.1"/>
</dbReference>
<evidence type="ECO:0008006" key="4">
    <source>
        <dbReference type="Google" id="ProtNLM"/>
    </source>
</evidence>
<evidence type="ECO:0000256" key="1">
    <source>
        <dbReference type="SAM" id="MobiDB-lite"/>
    </source>
</evidence>
<feature type="region of interest" description="Disordered" evidence="1">
    <location>
        <begin position="183"/>
        <end position="254"/>
    </location>
</feature>
<feature type="compositionally biased region" description="Low complexity" evidence="1">
    <location>
        <begin position="195"/>
        <end position="204"/>
    </location>
</feature>